<dbReference type="GO" id="GO:0003700">
    <property type="term" value="F:DNA-binding transcription factor activity"/>
    <property type="evidence" value="ECO:0007669"/>
    <property type="project" value="UniProtKB-UniRule"/>
</dbReference>
<keyword evidence="1 9" id="KW-0479">Metal-binding</keyword>
<keyword evidence="7 8" id="KW-0539">Nucleus</keyword>
<dbReference type="PROSITE" id="PS01361">
    <property type="entry name" value="ZF_DOF_1"/>
    <property type="match status" value="1"/>
</dbReference>
<evidence type="ECO:0000256" key="1">
    <source>
        <dbReference type="ARBA" id="ARBA00022723"/>
    </source>
</evidence>
<evidence type="ECO:0000256" key="7">
    <source>
        <dbReference type="ARBA" id="ARBA00023242"/>
    </source>
</evidence>
<dbReference type="PANTHER" id="PTHR31992">
    <property type="entry name" value="DOF ZINC FINGER PROTEIN DOF1.4-RELATED"/>
    <property type="match status" value="1"/>
</dbReference>
<dbReference type="GO" id="GO:0005634">
    <property type="term" value="C:nucleus"/>
    <property type="evidence" value="ECO:0007669"/>
    <property type="project" value="UniProtKB-SubCell"/>
</dbReference>
<keyword evidence="2 8" id="KW-0863">Zinc-finger</keyword>
<evidence type="ECO:0000313" key="13">
    <source>
        <dbReference type="Proteomes" id="UP001293593"/>
    </source>
</evidence>
<comment type="caution">
    <text evidence="12">The sequence shown here is derived from an EMBL/GenBank/DDBJ whole genome shotgun (WGS) entry which is preliminary data.</text>
</comment>
<evidence type="ECO:0000256" key="4">
    <source>
        <dbReference type="ARBA" id="ARBA00023015"/>
    </source>
</evidence>
<feature type="region of interest" description="Disordered" evidence="10">
    <location>
        <begin position="1"/>
        <end position="29"/>
    </location>
</feature>
<dbReference type="InterPro" id="IPR045174">
    <property type="entry name" value="Dof"/>
</dbReference>
<dbReference type="GO" id="GO:0008270">
    <property type="term" value="F:zinc ion binding"/>
    <property type="evidence" value="ECO:0007669"/>
    <property type="project" value="UniProtKB-KW"/>
</dbReference>
<dbReference type="AlphaFoldDB" id="A0AAE1JIG6"/>
<comment type="subcellular location">
    <subcellularLocation>
        <location evidence="8 9">Nucleus</location>
    </subcellularLocation>
</comment>
<keyword evidence="5 8" id="KW-0238">DNA-binding</keyword>
<dbReference type="GO" id="GO:0003677">
    <property type="term" value="F:DNA binding"/>
    <property type="evidence" value="ECO:0007669"/>
    <property type="project" value="UniProtKB-UniRule"/>
</dbReference>
<dbReference type="EMBL" id="JAWXYG010000006">
    <property type="protein sequence ID" value="KAK4268903.1"/>
    <property type="molecule type" value="Genomic_DNA"/>
</dbReference>
<evidence type="ECO:0000313" key="12">
    <source>
        <dbReference type="EMBL" id="KAK4268903.1"/>
    </source>
</evidence>
<keyword evidence="3 9" id="KW-0862">Zinc</keyword>
<name>A0AAE1JIG6_9FABA</name>
<accession>A0AAE1JIG6</accession>
<dbReference type="PROSITE" id="PS50884">
    <property type="entry name" value="ZF_DOF_2"/>
    <property type="match status" value="1"/>
</dbReference>
<evidence type="ECO:0000256" key="3">
    <source>
        <dbReference type="ARBA" id="ARBA00022833"/>
    </source>
</evidence>
<sequence>MDGLPNNQNSVTKPPVMEEKKARPQEQLNCPRCNSTNTKFCYYNNYSLTQPRYFCKTCRRYWTEGGSLRNIPVGGGSRKNKNKIITSFSASSSSSSSSTSSSSKLPDLNPPLLPSLSGFKDPSLNLSRSFPISNQQNPKIHGGQDLNLAFPTSSSSLSAPRVLNSNNNIPYVPSFMMMPNTSYGGNLNNYPSGLIPMHEETKPSHNNMGFSVDGLGNRSYGVQENDHNNGGRLLLPFGGVKQIPGGGDEVVVQNNKEQGNSSGFWTGMIGEGSW</sequence>
<evidence type="ECO:0000256" key="8">
    <source>
        <dbReference type="PROSITE-ProRule" id="PRU00071"/>
    </source>
</evidence>
<evidence type="ECO:0000256" key="9">
    <source>
        <dbReference type="RuleBase" id="RU369094"/>
    </source>
</evidence>
<evidence type="ECO:0000256" key="5">
    <source>
        <dbReference type="ARBA" id="ARBA00023125"/>
    </source>
</evidence>
<organism evidence="12 13">
    <name type="scientific">Acacia crassicarpa</name>
    <name type="common">northern wattle</name>
    <dbReference type="NCBI Taxonomy" id="499986"/>
    <lineage>
        <taxon>Eukaryota</taxon>
        <taxon>Viridiplantae</taxon>
        <taxon>Streptophyta</taxon>
        <taxon>Embryophyta</taxon>
        <taxon>Tracheophyta</taxon>
        <taxon>Spermatophyta</taxon>
        <taxon>Magnoliopsida</taxon>
        <taxon>eudicotyledons</taxon>
        <taxon>Gunneridae</taxon>
        <taxon>Pentapetalae</taxon>
        <taxon>rosids</taxon>
        <taxon>fabids</taxon>
        <taxon>Fabales</taxon>
        <taxon>Fabaceae</taxon>
        <taxon>Caesalpinioideae</taxon>
        <taxon>mimosoid clade</taxon>
        <taxon>Acacieae</taxon>
        <taxon>Acacia</taxon>
    </lineage>
</organism>
<comment type="function">
    <text evidence="9">Transcription factor that binds specifically to a 5'-AA[AG]G-3' consensus core sequence.</text>
</comment>
<dbReference type="PANTHER" id="PTHR31992:SF301">
    <property type="entry name" value="DOF ZINC FINGER PROTEIN DOF3.7"/>
    <property type="match status" value="1"/>
</dbReference>
<evidence type="ECO:0000256" key="10">
    <source>
        <dbReference type="SAM" id="MobiDB-lite"/>
    </source>
</evidence>
<dbReference type="InterPro" id="IPR003851">
    <property type="entry name" value="Znf_Dof"/>
</dbReference>
<keyword evidence="6 9" id="KW-0804">Transcription</keyword>
<feature type="compositionally biased region" description="Low complexity" evidence="10">
    <location>
        <begin position="88"/>
        <end position="107"/>
    </location>
</feature>
<proteinExistence type="predicted"/>
<feature type="domain" description="Dof-type" evidence="11">
    <location>
        <begin position="28"/>
        <end position="82"/>
    </location>
</feature>
<evidence type="ECO:0000256" key="6">
    <source>
        <dbReference type="ARBA" id="ARBA00023163"/>
    </source>
</evidence>
<gene>
    <name evidence="12" type="ORF">QN277_022130</name>
</gene>
<dbReference type="Proteomes" id="UP001293593">
    <property type="component" value="Unassembled WGS sequence"/>
</dbReference>
<protein>
    <recommendedName>
        <fullName evidence="9">Dof zinc finger protein</fullName>
    </recommendedName>
</protein>
<feature type="compositionally biased region" description="Polar residues" evidence="10">
    <location>
        <begin position="1"/>
        <end position="12"/>
    </location>
</feature>
<evidence type="ECO:0000259" key="11">
    <source>
        <dbReference type="PROSITE" id="PS50884"/>
    </source>
</evidence>
<keyword evidence="4 9" id="KW-0805">Transcription regulation</keyword>
<dbReference type="Pfam" id="PF02701">
    <property type="entry name" value="Zn_ribbon_Dof"/>
    <property type="match status" value="1"/>
</dbReference>
<reference evidence="12" key="1">
    <citation type="submission" date="2023-10" db="EMBL/GenBank/DDBJ databases">
        <title>Chromosome-level genome of the transformable northern wattle, Acacia crassicarpa.</title>
        <authorList>
            <person name="Massaro I."/>
            <person name="Sinha N.R."/>
            <person name="Poethig S."/>
            <person name="Leichty A.R."/>
        </authorList>
    </citation>
    <scope>NUCLEOTIDE SEQUENCE</scope>
    <source>
        <strain evidence="12">Acra3RX</strain>
        <tissue evidence="12">Leaf</tissue>
    </source>
</reference>
<feature type="region of interest" description="Disordered" evidence="10">
    <location>
        <begin position="88"/>
        <end position="116"/>
    </location>
</feature>
<evidence type="ECO:0000256" key="2">
    <source>
        <dbReference type="ARBA" id="ARBA00022771"/>
    </source>
</evidence>
<keyword evidence="13" id="KW-1185">Reference proteome</keyword>